<dbReference type="STRING" id="138074.SYMBAF_30131"/>
<name>A0A068Z1W4_9GAMM</name>
<evidence type="ECO:0000313" key="1">
    <source>
        <dbReference type="EMBL" id="QLH63215.1"/>
    </source>
</evidence>
<dbReference type="EMBL" id="CP050855">
    <property type="protein sequence ID" value="QLH63215.1"/>
    <property type="molecule type" value="Genomic_DNA"/>
</dbReference>
<organism evidence="1 2">
    <name type="scientific">Serratia symbiotica</name>
    <dbReference type="NCBI Taxonomy" id="138074"/>
    <lineage>
        <taxon>Bacteria</taxon>
        <taxon>Pseudomonadati</taxon>
        <taxon>Pseudomonadota</taxon>
        <taxon>Gammaproteobacteria</taxon>
        <taxon>Enterobacterales</taxon>
        <taxon>Yersiniaceae</taxon>
        <taxon>Serratia</taxon>
    </lineage>
</organism>
<sequence>MKILMSDITGAMRSSIEGYAFSVVDSMEFSLGRDLTTEEQDKVFHIVDDAITRITNNPSP</sequence>
<evidence type="ECO:0000313" key="2">
    <source>
        <dbReference type="Proteomes" id="UP000042738"/>
    </source>
</evidence>
<dbReference type="Proteomes" id="UP000042738">
    <property type="component" value="Chromosome"/>
</dbReference>
<protein>
    <submittedName>
        <fullName evidence="1">Uncharacterized protein</fullName>
    </submittedName>
</protein>
<proteinExistence type="predicted"/>
<dbReference type="RefSeq" id="WP_040265403.1">
    <property type="nucleotide sequence ID" value="NZ_CP050855.1"/>
</dbReference>
<dbReference type="AlphaFoldDB" id="A0A068Z1W4"/>
<dbReference type="GeneID" id="93736847"/>
<accession>A0A068Z1W4</accession>
<reference evidence="1 2" key="1">
    <citation type="journal article" date="2014" name="Genome Announc.">
        <title>Whole-Genome Sequence of Serratia symbiotica Strain CWBI-2.3T, a Free-Living Symbiont of the Black Bean Aphid Aphis fabae.</title>
        <authorList>
            <person name="Foray V."/>
            <person name="Grigorescu A.S."/>
            <person name="Sabri A."/>
            <person name="Haubruge E."/>
            <person name="Lognay G."/>
            <person name="Francis F."/>
            <person name="Fauconnier M.L."/>
            <person name="Hance T."/>
            <person name="Thonart P."/>
        </authorList>
    </citation>
    <scope>NUCLEOTIDE SEQUENCE [LARGE SCALE GENOMIC DNA]</scope>
    <source>
        <strain evidence="1">CWBI-2.3</strain>
    </source>
</reference>
<gene>
    <name evidence="1" type="ORF">SYMBAF_10100</name>
</gene>